<evidence type="ECO:0000259" key="2">
    <source>
        <dbReference type="Pfam" id="PF07587"/>
    </source>
</evidence>
<gene>
    <name evidence="3" type="ORF">CCALI_02510</name>
</gene>
<dbReference type="eggNOG" id="COG5492">
    <property type="taxonomic scope" value="Bacteria"/>
</dbReference>
<accession>S0EXS8</accession>
<dbReference type="PATRIC" id="fig|1303518.3.peg.2609"/>
<evidence type="ECO:0000313" key="4">
    <source>
        <dbReference type="Proteomes" id="UP000014227"/>
    </source>
</evidence>
<dbReference type="Proteomes" id="UP000014227">
    <property type="component" value="Chromosome I"/>
</dbReference>
<dbReference type="Pfam" id="PF07587">
    <property type="entry name" value="PSD1"/>
    <property type="match status" value="1"/>
</dbReference>
<organism evidence="3 4">
    <name type="scientific">Chthonomonas calidirosea (strain DSM 23976 / ICMP 18418 / T49)</name>
    <dbReference type="NCBI Taxonomy" id="1303518"/>
    <lineage>
        <taxon>Bacteria</taxon>
        <taxon>Bacillati</taxon>
        <taxon>Armatimonadota</taxon>
        <taxon>Chthonomonadia</taxon>
        <taxon>Chthonomonadales</taxon>
        <taxon>Chthonomonadaceae</taxon>
        <taxon>Chthonomonas</taxon>
    </lineage>
</organism>
<evidence type="ECO:0000313" key="3">
    <source>
        <dbReference type="EMBL" id="CCW36307.1"/>
    </source>
</evidence>
<dbReference type="EMBL" id="HF951689">
    <property type="protein sequence ID" value="CCW36307.1"/>
    <property type="molecule type" value="Genomic_DNA"/>
</dbReference>
<feature type="domain" description="DUF1549" evidence="1">
    <location>
        <begin position="275"/>
        <end position="457"/>
    </location>
</feature>
<evidence type="ECO:0000259" key="1">
    <source>
        <dbReference type="Pfam" id="PF07583"/>
    </source>
</evidence>
<reference evidence="4" key="1">
    <citation type="submission" date="2013-03" db="EMBL/GenBank/DDBJ databases">
        <title>Genome sequence of Chthonomonas calidirosea, the first sequenced genome from the Armatimonadetes phylum (formally candidate division OP10).</title>
        <authorList>
            <person name="Lee K.C.Y."/>
            <person name="Morgan X.C."/>
            <person name="Dunfield P.F."/>
            <person name="Tamas I."/>
            <person name="Houghton K.M."/>
            <person name="Vyssotski M."/>
            <person name="Ryan J.L.J."/>
            <person name="Lagutin K."/>
            <person name="McDonald I.R."/>
            <person name="Stott M.B."/>
        </authorList>
    </citation>
    <scope>NUCLEOTIDE SEQUENCE [LARGE SCALE GENOMIC DNA]</scope>
    <source>
        <strain evidence="4">DSM 23976 / ICMP 18418 / T49</strain>
    </source>
</reference>
<name>S0EXS8_CHTCT</name>
<dbReference type="InParanoid" id="S0EXS8"/>
<dbReference type="PANTHER" id="PTHR35889:SF3">
    <property type="entry name" value="F-BOX DOMAIN-CONTAINING PROTEIN"/>
    <property type="match status" value="1"/>
</dbReference>
<keyword evidence="4" id="KW-1185">Reference proteome</keyword>
<dbReference type="HOGENOM" id="CLU_005632_0_0_0"/>
<protein>
    <recommendedName>
        <fullName evidence="5">Bacterial Ig-like domain (Group 2)</fullName>
    </recommendedName>
</protein>
<dbReference type="KEGG" id="ccz:CCALI_02510"/>
<feature type="domain" description="DUF1553" evidence="2">
    <location>
        <begin position="517"/>
        <end position="742"/>
    </location>
</feature>
<dbReference type="AlphaFoldDB" id="S0EXS8"/>
<evidence type="ECO:0008006" key="5">
    <source>
        <dbReference type="Google" id="ProtNLM"/>
    </source>
</evidence>
<dbReference type="InterPro" id="IPR022655">
    <property type="entry name" value="DUF1553"/>
</dbReference>
<proteinExistence type="predicted"/>
<dbReference type="PANTHER" id="PTHR35889">
    <property type="entry name" value="CYCLOINULO-OLIGOSACCHARIDE FRUCTANOTRANSFERASE-RELATED"/>
    <property type="match status" value="1"/>
</dbReference>
<dbReference type="Gene3D" id="2.60.40.1080">
    <property type="match status" value="1"/>
</dbReference>
<dbReference type="Pfam" id="PF07583">
    <property type="entry name" value="PSCyt2"/>
    <property type="match status" value="1"/>
</dbReference>
<sequence length="772" mass="85356">MRQHLLITSSLCRASALGGLLFVLGGFLSPAQAAPRNLSPTSQLHVQPHLPVGYVSFVNDVEPTLTRLGCNQGACHGSQYGKGGFKLSLFGTDSDLDYIALTRQAKGRRVNVADPIHSLILLKPTMTVPHGGGRRLIPGSSYYYTLLHWIQEGAPGPNPNEPKLVSLSVTPSEKVAYKGSSPFHIIVKATYSDGSVRNVTSLANINTIDDGVASCTPDGVVRAVGSGQTPIMARFGGLATVCIVMVPYPSHAPYTPQTAGYHANPADPDQKIVDEIDALVEQKQKALHLSPSPICSDRTFIRRVFFDLIGTAPSPREIEEFVASKDPNKRAHLIDTLLNRPEYADYWALKWADLLRVNRNDLQVKGMWSFDNWLHNEIQQNVPIDQMVRTLILAEGSTYTNGPANFYRVSHDPSEMAETTSQVFLGVRLQCAKCHHHPFEKWSQEDYYRFAAFFARIGQKGSQDFGIFGNDTVVYVRDNGEVVNPATGKVAPPVPLGVHLAALEKDGKYNPDATGDRRLILANWITSPQNPWFATNWANRYWAYMMGAGLVNPIDDLRVTNPPTNPPLLNLLTHTLVQFHFDAKHYLRVLCLTRTYQRSSRATVDNAKDTLFFTHYVPRRLPAEVLSDAIDKACGTTPHFGGLPAGIRAIDLPDPNVGSDFLNIFGRPQRLTSCECERNETPNLSQALELMNGNDINNRVTSPDGRIAKLIKSGASDNAIINDLYLATLGRLPTQRERDIILGALIFSEHREHVFQDVLATLLGTKEFIFNH</sequence>
<dbReference type="STRING" id="454171.CP488_01580"/>
<dbReference type="InterPro" id="IPR011444">
    <property type="entry name" value="DUF1549"/>
</dbReference>